<keyword evidence="1" id="KW-0812">Transmembrane</keyword>
<feature type="transmembrane region" description="Helical" evidence="1">
    <location>
        <begin position="27"/>
        <end position="50"/>
    </location>
</feature>
<sequence>MLKIVEVLGTSWGIGGLIYDYLTGSVWWAWMIDAGFLVAGIVSGGVAALMKTAVKLGLKQAIKGLTKKAAIAL</sequence>
<dbReference type="Proteomes" id="UP000261032">
    <property type="component" value="Unassembled WGS sequence"/>
</dbReference>
<dbReference type="EMBL" id="QUSL01000020">
    <property type="protein sequence ID" value="RGD83779.1"/>
    <property type="molecule type" value="Genomic_DNA"/>
</dbReference>
<evidence type="ECO:0000256" key="1">
    <source>
        <dbReference type="SAM" id="Phobius"/>
    </source>
</evidence>
<evidence type="ECO:0000313" key="3">
    <source>
        <dbReference type="Proteomes" id="UP000261032"/>
    </source>
</evidence>
<gene>
    <name evidence="2" type="ORF">DXB93_12160</name>
</gene>
<dbReference type="AlphaFoldDB" id="A0A3E3EBB0"/>
<reference evidence="2 3" key="1">
    <citation type="submission" date="2018-08" db="EMBL/GenBank/DDBJ databases">
        <title>A genome reference for cultivated species of the human gut microbiota.</title>
        <authorList>
            <person name="Zou Y."/>
            <person name="Xue W."/>
            <person name="Luo G."/>
        </authorList>
    </citation>
    <scope>NUCLEOTIDE SEQUENCE [LARGE SCALE GENOMIC DNA]</scope>
    <source>
        <strain evidence="2 3">OM06-4</strain>
    </source>
</reference>
<dbReference type="GeneID" id="78228985"/>
<keyword evidence="1" id="KW-0472">Membrane</keyword>
<comment type="caution">
    <text evidence="2">The sequence shown here is derived from an EMBL/GenBank/DDBJ whole genome shotgun (WGS) entry which is preliminary data.</text>
</comment>
<keyword evidence="1" id="KW-1133">Transmembrane helix</keyword>
<dbReference type="RefSeq" id="WP_008787719.1">
    <property type="nucleotide sequence ID" value="NZ_QUSL01000020.1"/>
</dbReference>
<protein>
    <submittedName>
        <fullName evidence="2">Uncharacterized protein</fullName>
    </submittedName>
</protein>
<name>A0A3E3EBB0_9FIRM</name>
<accession>A0A3E3EBB0</accession>
<evidence type="ECO:0000313" key="2">
    <source>
        <dbReference type="EMBL" id="RGD83779.1"/>
    </source>
</evidence>
<organism evidence="2 3">
    <name type="scientific">Thomasclavelia ramosa</name>
    <dbReference type="NCBI Taxonomy" id="1547"/>
    <lineage>
        <taxon>Bacteria</taxon>
        <taxon>Bacillati</taxon>
        <taxon>Bacillota</taxon>
        <taxon>Erysipelotrichia</taxon>
        <taxon>Erysipelotrichales</taxon>
        <taxon>Coprobacillaceae</taxon>
        <taxon>Thomasclavelia</taxon>
    </lineage>
</organism>
<proteinExistence type="predicted"/>